<keyword evidence="7 8" id="KW-0998">Cell outer membrane</keyword>
<dbReference type="Gene3D" id="2.40.170.20">
    <property type="entry name" value="TonB-dependent receptor, beta-barrel domain"/>
    <property type="match status" value="1"/>
</dbReference>
<dbReference type="InterPro" id="IPR010104">
    <property type="entry name" value="TonB_rcpt_bac"/>
</dbReference>
<name>A0ABU1N2Z4_9CAUL</name>
<dbReference type="NCBIfam" id="TIGR01782">
    <property type="entry name" value="TonB-Xanth-Caul"/>
    <property type="match status" value="1"/>
</dbReference>
<protein>
    <submittedName>
        <fullName evidence="13">Iron complex outermembrane receptor protein</fullName>
    </submittedName>
</protein>
<feature type="signal peptide" evidence="10">
    <location>
        <begin position="1"/>
        <end position="24"/>
    </location>
</feature>
<keyword evidence="4 8" id="KW-0812">Transmembrane</keyword>
<organism evidence="13 14">
    <name type="scientific">Caulobacter rhizosphaerae</name>
    <dbReference type="NCBI Taxonomy" id="2010972"/>
    <lineage>
        <taxon>Bacteria</taxon>
        <taxon>Pseudomonadati</taxon>
        <taxon>Pseudomonadota</taxon>
        <taxon>Alphaproteobacteria</taxon>
        <taxon>Caulobacterales</taxon>
        <taxon>Caulobacteraceae</taxon>
        <taxon>Caulobacter</taxon>
    </lineage>
</organism>
<dbReference type="PROSITE" id="PS52016">
    <property type="entry name" value="TONB_DEPENDENT_REC_3"/>
    <property type="match status" value="1"/>
</dbReference>
<dbReference type="Pfam" id="PF00593">
    <property type="entry name" value="TonB_dep_Rec_b-barrel"/>
    <property type="match status" value="1"/>
</dbReference>
<dbReference type="InterPro" id="IPR012910">
    <property type="entry name" value="Plug_dom"/>
</dbReference>
<keyword evidence="5 9" id="KW-0798">TonB box</keyword>
<evidence type="ECO:0000256" key="1">
    <source>
        <dbReference type="ARBA" id="ARBA00004571"/>
    </source>
</evidence>
<dbReference type="RefSeq" id="WP_310033469.1">
    <property type="nucleotide sequence ID" value="NZ_JAVDRL010000010.1"/>
</dbReference>
<dbReference type="Gene3D" id="2.170.130.10">
    <property type="entry name" value="TonB-dependent receptor, plug domain"/>
    <property type="match status" value="1"/>
</dbReference>
<evidence type="ECO:0000256" key="6">
    <source>
        <dbReference type="ARBA" id="ARBA00023136"/>
    </source>
</evidence>
<feature type="domain" description="TonB-dependent receptor plug" evidence="12">
    <location>
        <begin position="52"/>
        <end position="164"/>
    </location>
</feature>
<dbReference type="Proteomes" id="UP001262754">
    <property type="component" value="Unassembled WGS sequence"/>
</dbReference>
<keyword evidence="2 8" id="KW-0813">Transport</keyword>
<reference evidence="13 14" key="1">
    <citation type="submission" date="2023-07" db="EMBL/GenBank/DDBJ databases">
        <title>Sorghum-associated microbial communities from plants grown in Nebraska, USA.</title>
        <authorList>
            <person name="Schachtman D."/>
        </authorList>
    </citation>
    <scope>NUCLEOTIDE SEQUENCE [LARGE SCALE GENOMIC DNA]</scope>
    <source>
        <strain evidence="13 14">DS2154</strain>
    </source>
</reference>
<evidence type="ECO:0000256" key="3">
    <source>
        <dbReference type="ARBA" id="ARBA00022452"/>
    </source>
</evidence>
<keyword evidence="6 8" id="KW-0472">Membrane</keyword>
<evidence type="ECO:0000256" key="5">
    <source>
        <dbReference type="ARBA" id="ARBA00023077"/>
    </source>
</evidence>
<evidence type="ECO:0000313" key="14">
    <source>
        <dbReference type="Proteomes" id="UP001262754"/>
    </source>
</evidence>
<evidence type="ECO:0000259" key="11">
    <source>
        <dbReference type="Pfam" id="PF00593"/>
    </source>
</evidence>
<evidence type="ECO:0000256" key="8">
    <source>
        <dbReference type="PROSITE-ProRule" id="PRU01360"/>
    </source>
</evidence>
<keyword evidence="13" id="KW-0675">Receptor</keyword>
<keyword evidence="3 8" id="KW-1134">Transmembrane beta strand</keyword>
<dbReference type="InterPro" id="IPR000531">
    <property type="entry name" value="Beta-barrel_TonB"/>
</dbReference>
<accession>A0ABU1N2Z4</accession>
<dbReference type="PANTHER" id="PTHR40980">
    <property type="entry name" value="PLUG DOMAIN-CONTAINING PROTEIN"/>
    <property type="match status" value="1"/>
</dbReference>
<evidence type="ECO:0000256" key="2">
    <source>
        <dbReference type="ARBA" id="ARBA00022448"/>
    </source>
</evidence>
<comment type="similarity">
    <text evidence="8 9">Belongs to the TonB-dependent receptor family.</text>
</comment>
<keyword evidence="14" id="KW-1185">Reference proteome</keyword>
<evidence type="ECO:0000256" key="4">
    <source>
        <dbReference type="ARBA" id="ARBA00022692"/>
    </source>
</evidence>
<dbReference type="EMBL" id="JAVDRL010000010">
    <property type="protein sequence ID" value="MDR6532824.1"/>
    <property type="molecule type" value="Genomic_DNA"/>
</dbReference>
<dbReference type="InterPro" id="IPR037066">
    <property type="entry name" value="Plug_dom_sf"/>
</dbReference>
<evidence type="ECO:0000256" key="10">
    <source>
        <dbReference type="SAM" id="SignalP"/>
    </source>
</evidence>
<evidence type="ECO:0000259" key="12">
    <source>
        <dbReference type="Pfam" id="PF07715"/>
    </source>
</evidence>
<evidence type="ECO:0000256" key="7">
    <source>
        <dbReference type="ARBA" id="ARBA00023237"/>
    </source>
</evidence>
<gene>
    <name evidence="13" type="ORF">J2800_003584</name>
</gene>
<dbReference type="InterPro" id="IPR036942">
    <property type="entry name" value="Beta-barrel_TonB_sf"/>
</dbReference>
<feature type="domain" description="TonB-dependent receptor-like beta-barrel" evidence="11">
    <location>
        <begin position="426"/>
        <end position="856"/>
    </location>
</feature>
<dbReference type="SUPFAM" id="SSF56935">
    <property type="entry name" value="Porins"/>
    <property type="match status" value="1"/>
</dbReference>
<sequence>MSLKAHILLTTALAGVFMAGAASAQTASGATTVDEVVVTGLRESLKKSIQVKREANAVVDVITADGVGKFPDRNVAEALAHVPGVSVDHQFGEGERVAIHGTDPALNRILVDGHSIASADWGGNPSDRSSRSFNYSLLAPEIVARAEVFKSPEARIDEGSLGGTVIVHTRKPLDLDANTFSGSLGYAYNDRSEKGNARASGLYSWKDSTGSLGILLGATYDKQHLTRAGVEYFGYSGGDSFDSAFTYDASGNVTGGPTINGAAPTNASLATLRASRLPCCINFAYFDQTRERIGLSGAVQYKPTDDLEFLVTGLHIDGKYNNYSQSEYSVAVWTPTTLQAATVNNGLMTQGVFGPKSNGDTAQLDTNYRKTTIKNDSLNFAANWKPGAWDIHADVGYTKATGGKDPEYLFSAMTSAGFTYAFDGKNTVVNYTSDPSTPGTFASRKNGTVNRNGQTFTGFQLGGVYTGVTSDEEAYGQVDFKRDVEWGPFTKIRFGLKYSDHSNEESSAGTSDYSDTPFSLADIKTITTPADLFSGLGATGNATQFTTIPKEEVIRLLKARKYSFYSTDYGASFKVDESIAAAYVQGDFEQNGWRGNIGGRFVNTNDDSRYWLSNDNGNTYVPAKTMNEYNKFLPSLNVAYTLGDNVVVRGAAAQVVARPRYGQLAGAFSRDDNQHTAGGGNPDLKPYEALNLELSAEWYFAPGAMLSAEVFHRDISSYVVSKTTDMQLFNPNTQKTETYSVTLPINAQDAKVSGLLVSFQSDLPWGFGIQTNVSYSEAEVQDYNMPFLSKYTVNVIPYYEKGPFQARLSYNYRSSYFTGIGRLNSKDSTDGYNQLDFSASYKFTDRMSLNLNAQNLLDETYYSYSGTKDAPTAFYKNGRVLALSFAYKM</sequence>
<feature type="chain" id="PRO_5045291452" evidence="10">
    <location>
        <begin position="25"/>
        <end position="889"/>
    </location>
</feature>
<dbReference type="Pfam" id="PF07715">
    <property type="entry name" value="Plug"/>
    <property type="match status" value="1"/>
</dbReference>
<dbReference type="PANTHER" id="PTHR40980:SF3">
    <property type="entry name" value="TONB-DEPENDENT RECEPTOR-LIKE BETA-BARREL DOMAIN-CONTAINING PROTEIN"/>
    <property type="match status" value="1"/>
</dbReference>
<proteinExistence type="inferred from homology"/>
<dbReference type="CDD" id="cd01347">
    <property type="entry name" value="ligand_gated_channel"/>
    <property type="match status" value="1"/>
</dbReference>
<dbReference type="InterPro" id="IPR039426">
    <property type="entry name" value="TonB-dep_rcpt-like"/>
</dbReference>
<evidence type="ECO:0000313" key="13">
    <source>
        <dbReference type="EMBL" id="MDR6532824.1"/>
    </source>
</evidence>
<evidence type="ECO:0000256" key="9">
    <source>
        <dbReference type="RuleBase" id="RU003357"/>
    </source>
</evidence>
<comment type="subcellular location">
    <subcellularLocation>
        <location evidence="1 8">Cell outer membrane</location>
        <topology evidence="1 8">Multi-pass membrane protein</topology>
    </subcellularLocation>
</comment>
<keyword evidence="10" id="KW-0732">Signal</keyword>
<comment type="caution">
    <text evidence="13">The sequence shown here is derived from an EMBL/GenBank/DDBJ whole genome shotgun (WGS) entry which is preliminary data.</text>
</comment>